<dbReference type="Gene3D" id="3.90.1150.10">
    <property type="entry name" value="Aspartate Aminotransferase, domain 1"/>
    <property type="match status" value="1"/>
</dbReference>
<proteinExistence type="predicted"/>
<dbReference type="PANTHER" id="PTHR42832:SF3">
    <property type="entry name" value="L-GLUTAMINE--4-(METHYLSULFANYL)-2-OXOBUTANOATE AMINOTRANSFERASE"/>
    <property type="match status" value="1"/>
</dbReference>
<dbReference type="PANTHER" id="PTHR42832">
    <property type="entry name" value="AMINO ACID AMINOTRANSFERASE"/>
    <property type="match status" value="1"/>
</dbReference>
<organism evidence="5 6">
    <name type="scientific">Paenibacillus darwinianus</name>
    <dbReference type="NCBI Taxonomy" id="1380763"/>
    <lineage>
        <taxon>Bacteria</taxon>
        <taxon>Bacillati</taxon>
        <taxon>Bacillota</taxon>
        <taxon>Bacilli</taxon>
        <taxon>Bacillales</taxon>
        <taxon>Paenibacillaceae</taxon>
        <taxon>Paenibacillus</taxon>
    </lineage>
</organism>
<protein>
    <submittedName>
        <fullName evidence="5">Aminotransferase</fullName>
    </submittedName>
</protein>
<dbReference type="SUPFAM" id="SSF53383">
    <property type="entry name" value="PLP-dependent transferases"/>
    <property type="match status" value="1"/>
</dbReference>
<dbReference type="InterPro" id="IPR015421">
    <property type="entry name" value="PyrdxlP-dep_Trfase_major"/>
</dbReference>
<feature type="non-terminal residue" evidence="5">
    <location>
        <position position="185"/>
    </location>
</feature>
<evidence type="ECO:0000256" key="1">
    <source>
        <dbReference type="ARBA" id="ARBA00001933"/>
    </source>
</evidence>
<keyword evidence="3" id="KW-0808">Transferase</keyword>
<accession>A0A9W5S125</accession>
<name>A0A9W5S125_9BACL</name>
<evidence type="ECO:0000313" key="6">
    <source>
        <dbReference type="Proteomes" id="UP000053750"/>
    </source>
</evidence>
<evidence type="ECO:0000256" key="3">
    <source>
        <dbReference type="ARBA" id="ARBA00022679"/>
    </source>
</evidence>
<evidence type="ECO:0000313" key="5">
    <source>
        <dbReference type="EMBL" id="EXX88774.1"/>
    </source>
</evidence>
<dbReference type="EMBL" id="JFHU01000116">
    <property type="protein sequence ID" value="EXX88774.1"/>
    <property type="molecule type" value="Genomic_DNA"/>
</dbReference>
<dbReference type="InterPro" id="IPR004839">
    <property type="entry name" value="Aminotransferase_I/II_large"/>
</dbReference>
<comment type="cofactor">
    <cofactor evidence="1">
        <name>pyridoxal 5'-phosphate</name>
        <dbReference type="ChEBI" id="CHEBI:597326"/>
    </cofactor>
</comment>
<dbReference type="GO" id="GO:0030170">
    <property type="term" value="F:pyridoxal phosphate binding"/>
    <property type="evidence" value="ECO:0007669"/>
    <property type="project" value="InterPro"/>
</dbReference>
<dbReference type="AlphaFoldDB" id="A0A9W5S125"/>
<dbReference type="CDD" id="cd00609">
    <property type="entry name" value="AAT_like"/>
    <property type="match status" value="1"/>
</dbReference>
<dbReference type="Gene3D" id="3.40.640.10">
    <property type="entry name" value="Type I PLP-dependent aspartate aminotransferase-like (Major domain)"/>
    <property type="match status" value="1"/>
</dbReference>
<keyword evidence="2 5" id="KW-0032">Aminotransferase</keyword>
<evidence type="ECO:0000256" key="2">
    <source>
        <dbReference type="ARBA" id="ARBA00022576"/>
    </source>
</evidence>
<dbReference type="OrthoDB" id="9813612at2"/>
<feature type="domain" description="Aminotransferase class I/classII large" evidence="4">
    <location>
        <begin position="36"/>
        <end position="182"/>
    </location>
</feature>
<dbReference type="Pfam" id="PF00155">
    <property type="entry name" value="Aminotran_1_2"/>
    <property type="match status" value="1"/>
</dbReference>
<dbReference type="InterPro" id="IPR015422">
    <property type="entry name" value="PyrdxlP-dep_Trfase_small"/>
</dbReference>
<comment type="caution">
    <text evidence="5">The sequence shown here is derived from an EMBL/GenBank/DDBJ whole genome shotgun (WGS) entry which is preliminary data.</text>
</comment>
<gene>
    <name evidence="5" type="ORF">BG53_01310</name>
</gene>
<dbReference type="InterPro" id="IPR050881">
    <property type="entry name" value="LL-DAP_aminotransferase"/>
</dbReference>
<dbReference type="GO" id="GO:0008483">
    <property type="term" value="F:transaminase activity"/>
    <property type="evidence" value="ECO:0007669"/>
    <property type="project" value="UniProtKB-KW"/>
</dbReference>
<reference evidence="5 6" key="1">
    <citation type="submission" date="2014-02" db="EMBL/GenBank/DDBJ databases">
        <title>Genome sequence of Paenibacillus darwinianus reveals adaptive mechanisms for survival in Antarctic soils.</title>
        <authorList>
            <person name="Dsouza M."/>
            <person name="Taylor M.W."/>
            <person name="Turner S.J."/>
            <person name="Aislabie J."/>
        </authorList>
    </citation>
    <scope>NUCLEOTIDE SEQUENCE [LARGE SCALE GENOMIC DNA]</scope>
    <source>
        <strain evidence="5 6">CE1</strain>
    </source>
</reference>
<sequence>MTDRSKRRSSRLSRLGSAIFAEVAEWKEEARREGLDVIDLGIGSPDRPPSERVRQTMAAAVLRDDAYRYPLSRGSAAFRQTAVDWLFHRFGIRLDPERELVTLMGSQDGLAHLALAVSEPGDMAIVPDPGYPIYAAGLAVAGVEPYFVPLLENNGFLPDLEAIPEQVWEKSAFILLNFPSNPVSA</sequence>
<evidence type="ECO:0000259" key="4">
    <source>
        <dbReference type="Pfam" id="PF00155"/>
    </source>
</evidence>
<dbReference type="Proteomes" id="UP000053750">
    <property type="component" value="Unassembled WGS sequence"/>
</dbReference>
<dbReference type="InterPro" id="IPR015424">
    <property type="entry name" value="PyrdxlP-dep_Trfase"/>
</dbReference>
<keyword evidence="6" id="KW-1185">Reference proteome</keyword>